<reference evidence="1 2" key="1">
    <citation type="journal article" date="2023" name="Microorganisms">
        <title>Thiorhodovibrio frisius and Trv. litoralis spp. nov., Two Novel Members from a Clade of Fastidious Purple Sulfur Bacteria That Exhibit Unique Red-Shifted Light-Harvesting Capabilities.</title>
        <authorList>
            <person name="Methner A."/>
            <person name="Kuzyk S.B."/>
            <person name="Petersen J."/>
            <person name="Bauer S."/>
            <person name="Brinkmann H."/>
            <person name="Sichau K."/>
            <person name="Wanner G."/>
            <person name="Wolf J."/>
            <person name="Neumann-Schaal M."/>
            <person name="Henke P."/>
            <person name="Tank M."/>
            <person name="Sproer C."/>
            <person name="Bunk B."/>
            <person name="Overmann J."/>
        </authorList>
    </citation>
    <scope>NUCLEOTIDE SEQUENCE [LARGE SCALE GENOMIC DNA]</scope>
    <source>
        <strain evidence="1 2">DSM 6702</strain>
    </source>
</reference>
<keyword evidence="2" id="KW-1185">Reference proteome</keyword>
<dbReference type="GO" id="GO:0008168">
    <property type="term" value="F:methyltransferase activity"/>
    <property type="evidence" value="ECO:0007669"/>
    <property type="project" value="UniProtKB-KW"/>
</dbReference>
<protein>
    <submittedName>
        <fullName evidence="1">Methyltransferase, FkbM family</fullName>
    </submittedName>
</protein>
<dbReference type="RefSeq" id="WP_328983490.1">
    <property type="nucleotide sequence ID" value="NZ_CP121472.1"/>
</dbReference>
<evidence type="ECO:0000313" key="2">
    <source>
        <dbReference type="Proteomes" id="UP001432180"/>
    </source>
</evidence>
<dbReference type="Gene3D" id="3.40.50.150">
    <property type="entry name" value="Vaccinia Virus protein VP39"/>
    <property type="match status" value="1"/>
</dbReference>
<dbReference type="EMBL" id="CP121472">
    <property type="protein sequence ID" value="WPL17679.1"/>
    <property type="molecule type" value="Genomic_DNA"/>
</dbReference>
<dbReference type="GO" id="GO:0032259">
    <property type="term" value="P:methylation"/>
    <property type="evidence" value="ECO:0007669"/>
    <property type="project" value="UniProtKB-KW"/>
</dbReference>
<accession>A0ABZ0SAX9</accession>
<dbReference type="SUPFAM" id="SSF53335">
    <property type="entry name" value="S-adenosyl-L-methionine-dependent methyltransferases"/>
    <property type="match status" value="1"/>
</dbReference>
<proteinExistence type="predicted"/>
<dbReference type="Proteomes" id="UP001432180">
    <property type="component" value="Chromosome"/>
</dbReference>
<name>A0ABZ0SAX9_9GAMM</name>
<sequence>MFRIIASRVLAALPALVRKTVWWVTDAEWRREFGEVKKRIRVLKKRKIKALQKIYPQTRKEVISGPFQGIKFADRPFRMKILGTYEKELHQCFEQINGKPYDLIVDIGAAEGYYVVGLARMFPEVPVIAFEANPKLHRACLELCKLNDCLDRITIKGLCGPEDLIKSIELATYPFILCDIEGAEWEVLNPELNPDLYKADLIVEIHEDYRAGVEKILLERFEKSHCINIIPSVDRTLSDFPTEIILEDDLKLAAMDETRCKMSWFCMHSRR</sequence>
<evidence type="ECO:0000313" key="1">
    <source>
        <dbReference type="EMBL" id="WPL17679.1"/>
    </source>
</evidence>
<keyword evidence="1" id="KW-0808">Transferase</keyword>
<keyword evidence="1" id="KW-0489">Methyltransferase</keyword>
<gene>
    <name evidence="1" type="ORF">Thiowin_02718</name>
</gene>
<organism evidence="1 2">
    <name type="scientific">Thiorhodovibrio winogradskyi</name>
    <dbReference type="NCBI Taxonomy" id="77007"/>
    <lineage>
        <taxon>Bacteria</taxon>
        <taxon>Pseudomonadati</taxon>
        <taxon>Pseudomonadota</taxon>
        <taxon>Gammaproteobacteria</taxon>
        <taxon>Chromatiales</taxon>
        <taxon>Chromatiaceae</taxon>
        <taxon>Thiorhodovibrio</taxon>
    </lineage>
</organism>
<dbReference type="InterPro" id="IPR029063">
    <property type="entry name" value="SAM-dependent_MTases_sf"/>
</dbReference>